<evidence type="ECO:0000313" key="2">
    <source>
        <dbReference type="Proteomes" id="UP001280121"/>
    </source>
</evidence>
<sequence length="135" mass="16198">MQIRTYKNKHLCHRLYRSEEAGAKWIASKYGTLAKNNPDIKSGVISDLLRDQYNVTIDVHIFYNAKKRRFKCWQKEHEESFKHLRKYANMVQQCNPSSAAHLYLLEPTTTFQRFFLSFEAQKNDFMEGCRHFIWD</sequence>
<dbReference type="EMBL" id="JANJYI010000004">
    <property type="protein sequence ID" value="KAK2652285.1"/>
    <property type="molecule type" value="Genomic_DNA"/>
</dbReference>
<gene>
    <name evidence="1" type="ORF">Ddye_012141</name>
</gene>
<accession>A0AAE0CI88</accession>
<name>A0AAE0CI88_9ROSI</name>
<organism evidence="1 2">
    <name type="scientific">Dipteronia dyeriana</name>
    <dbReference type="NCBI Taxonomy" id="168575"/>
    <lineage>
        <taxon>Eukaryota</taxon>
        <taxon>Viridiplantae</taxon>
        <taxon>Streptophyta</taxon>
        <taxon>Embryophyta</taxon>
        <taxon>Tracheophyta</taxon>
        <taxon>Spermatophyta</taxon>
        <taxon>Magnoliopsida</taxon>
        <taxon>eudicotyledons</taxon>
        <taxon>Gunneridae</taxon>
        <taxon>Pentapetalae</taxon>
        <taxon>rosids</taxon>
        <taxon>malvids</taxon>
        <taxon>Sapindales</taxon>
        <taxon>Sapindaceae</taxon>
        <taxon>Hippocastanoideae</taxon>
        <taxon>Acereae</taxon>
        <taxon>Dipteronia</taxon>
    </lineage>
</organism>
<protein>
    <submittedName>
        <fullName evidence="1">Uncharacterized protein</fullName>
    </submittedName>
</protein>
<comment type="caution">
    <text evidence="1">The sequence shown here is derived from an EMBL/GenBank/DDBJ whole genome shotgun (WGS) entry which is preliminary data.</text>
</comment>
<dbReference type="AlphaFoldDB" id="A0AAE0CI88"/>
<dbReference type="Proteomes" id="UP001280121">
    <property type="component" value="Unassembled WGS sequence"/>
</dbReference>
<reference evidence="1" key="1">
    <citation type="journal article" date="2023" name="Plant J.">
        <title>Genome sequences and population genomics provide insights into the demographic history, inbreeding, and mutation load of two 'living fossil' tree species of Dipteronia.</title>
        <authorList>
            <person name="Feng Y."/>
            <person name="Comes H.P."/>
            <person name="Chen J."/>
            <person name="Zhu S."/>
            <person name="Lu R."/>
            <person name="Zhang X."/>
            <person name="Li P."/>
            <person name="Qiu J."/>
            <person name="Olsen K.M."/>
            <person name="Qiu Y."/>
        </authorList>
    </citation>
    <scope>NUCLEOTIDE SEQUENCE</scope>
    <source>
        <strain evidence="1">KIB01</strain>
    </source>
</reference>
<evidence type="ECO:0000313" key="1">
    <source>
        <dbReference type="EMBL" id="KAK2652285.1"/>
    </source>
</evidence>
<proteinExistence type="predicted"/>
<keyword evidence="2" id="KW-1185">Reference proteome</keyword>
<dbReference type="PANTHER" id="PTHR31973:SF197">
    <property type="entry name" value="SWIM-TYPE DOMAIN-CONTAINING PROTEIN"/>
    <property type="match status" value="1"/>
</dbReference>
<dbReference type="PANTHER" id="PTHR31973">
    <property type="entry name" value="POLYPROTEIN, PUTATIVE-RELATED"/>
    <property type="match status" value="1"/>
</dbReference>